<gene>
    <name evidence="2" type="ORF">H1R20_g6955</name>
</gene>
<comment type="caution">
    <text evidence="2">The sequence shown here is derived from an EMBL/GenBank/DDBJ whole genome shotgun (WGS) entry which is preliminary data.</text>
</comment>
<dbReference type="Proteomes" id="UP001140091">
    <property type="component" value="Unassembled WGS sequence"/>
</dbReference>
<dbReference type="AlphaFoldDB" id="A0A9W8JG06"/>
<evidence type="ECO:0000313" key="2">
    <source>
        <dbReference type="EMBL" id="KAJ2930145.1"/>
    </source>
</evidence>
<keyword evidence="1" id="KW-0732">Signal</keyword>
<name>A0A9W8JG06_9AGAR</name>
<organism evidence="2 3">
    <name type="scientific">Candolleomyces eurysporus</name>
    <dbReference type="NCBI Taxonomy" id="2828524"/>
    <lineage>
        <taxon>Eukaryota</taxon>
        <taxon>Fungi</taxon>
        <taxon>Dikarya</taxon>
        <taxon>Basidiomycota</taxon>
        <taxon>Agaricomycotina</taxon>
        <taxon>Agaricomycetes</taxon>
        <taxon>Agaricomycetidae</taxon>
        <taxon>Agaricales</taxon>
        <taxon>Agaricineae</taxon>
        <taxon>Psathyrellaceae</taxon>
        <taxon>Candolleomyces</taxon>
    </lineage>
</organism>
<reference evidence="2" key="1">
    <citation type="submission" date="2022-06" db="EMBL/GenBank/DDBJ databases">
        <title>Genome Sequence of Candolleomyces eurysporus.</title>
        <authorList>
            <person name="Buettner E."/>
        </authorList>
    </citation>
    <scope>NUCLEOTIDE SEQUENCE</scope>
    <source>
        <strain evidence="2">VTCC 930004</strain>
    </source>
</reference>
<protein>
    <submittedName>
        <fullName evidence="2">Uncharacterized protein</fullName>
    </submittedName>
</protein>
<feature type="signal peptide" evidence="1">
    <location>
        <begin position="1"/>
        <end position="21"/>
    </location>
</feature>
<sequence>MKFSATFAVLAVLSVKTFVSAFPVASMADDFDLEMRDEFNDGELYDVLARELLDYSDELEGVDARDLDADEDFLYVRVPVYGMRLDPLKMAKNTGETRLQNAVLKVIDQKLRPQQPQIRIARPTFQQVTQQAVQQNRANRRPNAAEIGRQITTDFKNLQQKIDNVNAAKRK</sequence>
<evidence type="ECO:0000313" key="3">
    <source>
        <dbReference type="Proteomes" id="UP001140091"/>
    </source>
</evidence>
<feature type="non-terminal residue" evidence="2">
    <location>
        <position position="171"/>
    </location>
</feature>
<feature type="chain" id="PRO_5040959582" evidence="1">
    <location>
        <begin position="22"/>
        <end position="171"/>
    </location>
</feature>
<dbReference type="OrthoDB" id="10301138at2759"/>
<accession>A0A9W8JG06</accession>
<proteinExistence type="predicted"/>
<evidence type="ECO:0000256" key="1">
    <source>
        <dbReference type="SAM" id="SignalP"/>
    </source>
</evidence>
<keyword evidence="3" id="KW-1185">Reference proteome</keyword>
<dbReference type="EMBL" id="JANBPK010000848">
    <property type="protein sequence ID" value="KAJ2930145.1"/>
    <property type="molecule type" value="Genomic_DNA"/>
</dbReference>